<dbReference type="Proteomes" id="UP000199423">
    <property type="component" value="Unassembled WGS sequence"/>
</dbReference>
<sequence length="163" mass="17554">MSSAAAEAKAGSHQPSPAAVTRAGAVVQSGLRSVLPSRAVTRDIEAARALVIQVIQRIDSCLDEEIAALDKVPNFDLKASNDRKSQGLVDLSQAMRRLKPADVDDELNMQLQAFRAKLAINLRKICLHLDAVKEITAMLSLAIQSAESDGTYTRHIGPQRSPT</sequence>
<evidence type="ECO:0000313" key="2">
    <source>
        <dbReference type="EMBL" id="SFV37164.1"/>
    </source>
</evidence>
<accession>A0A1I7NR47</accession>
<evidence type="ECO:0000256" key="1">
    <source>
        <dbReference type="SAM" id="MobiDB-lite"/>
    </source>
</evidence>
<reference evidence="3" key="1">
    <citation type="submission" date="2016-10" db="EMBL/GenBank/DDBJ databases">
        <authorList>
            <person name="Varghese N."/>
            <person name="Submissions S."/>
        </authorList>
    </citation>
    <scope>NUCLEOTIDE SEQUENCE [LARGE SCALE GENOMIC DNA]</scope>
    <source>
        <strain evidence="3">DSM 1565</strain>
    </source>
</reference>
<dbReference type="EMBL" id="FPCH01000003">
    <property type="protein sequence ID" value="SFV37164.1"/>
    <property type="molecule type" value="Genomic_DNA"/>
</dbReference>
<name>A0A1I7NR47_9HYPH</name>
<feature type="region of interest" description="Disordered" evidence="1">
    <location>
        <begin position="1"/>
        <end position="21"/>
    </location>
</feature>
<gene>
    <name evidence="2" type="ORF">SAMN04488557_3026</name>
</gene>
<organism evidence="2 3">
    <name type="scientific">Hyphomicrobium facile</name>
    <dbReference type="NCBI Taxonomy" id="51670"/>
    <lineage>
        <taxon>Bacteria</taxon>
        <taxon>Pseudomonadati</taxon>
        <taxon>Pseudomonadota</taxon>
        <taxon>Alphaproteobacteria</taxon>
        <taxon>Hyphomicrobiales</taxon>
        <taxon>Hyphomicrobiaceae</taxon>
        <taxon>Hyphomicrobium</taxon>
    </lineage>
</organism>
<keyword evidence="3" id="KW-1185">Reference proteome</keyword>
<evidence type="ECO:0000313" key="3">
    <source>
        <dbReference type="Proteomes" id="UP000199423"/>
    </source>
</evidence>
<dbReference type="RefSeq" id="WP_092868552.1">
    <property type="nucleotide sequence ID" value="NZ_FPCH01000003.1"/>
</dbReference>
<dbReference type="OrthoDB" id="8294122at2"/>
<dbReference type="AlphaFoldDB" id="A0A1I7NR47"/>
<protein>
    <recommendedName>
        <fullName evidence="4">FlgN protein</fullName>
    </recommendedName>
</protein>
<evidence type="ECO:0008006" key="4">
    <source>
        <dbReference type="Google" id="ProtNLM"/>
    </source>
</evidence>
<proteinExistence type="predicted"/>
<dbReference type="STRING" id="51670.SAMN04488557_3026"/>